<dbReference type="GO" id="GO:0044781">
    <property type="term" value="P:bacterial-type flagellum organization"/>
    <property type="evidence" value="ECO:0007669"/>
    <property type="project" value="InterPro"/>
</dbReference>
<dbReference type="GO" id="GO:0016020">
    <property type="term" value="C:membrane"/>
    <property type="evidence" value="ECO:0007669"/>
    <property type="project" value="InterPro"/>
</dbReference>
<organism evidence="8 9">
    <name type="scientific">Ureibacillus xyleni</name>
    <dbReference type="NCBI Taxonomy" id="614648"/>
    <lineage>
        <taxon>Bacteria</taxon>
        <taxon>Bacillati</taxon>
        <taxon>Bacillota</taxon>
        <taxon>Bacilli</taxon>
        <taxon>Bacillales</taxon>
        <taxon>Caryophanaceae</taxon>
        <taxon>Ureibacillus</taxon>
    </lineage>
</organism>
<dbReference type="Pfam" id="PF04347">
    <property type="entry name" value="FliO"/>
    <property type="match status" value="1"/>
</dbReference>
<evidence type="ECO:0000256" key="6">
    <source>
        <dbReference type="SAM" id="Phobius"/>
    </source>
</evidence>
<keyword evidence="4 6" id="KW-1133">Transmembrane helix</keyword>
<evidence type="ECO:0000256" key="2">
    <source>
        <dbReference type="ARBA" id="ARBA00022475"/>
    </source>
</evidence>
<evidence type="ECO:0000256" key="7">
    <source>
        <dbReference type="SAM" id="SignalP"/>
    </source>
</evidence>
<keyword evidence="5 6" id="KW-0472">Membrane</keyword>
<dbReference type="OrthoDB" id="2376965at2"/>
<evidence type="ECO:0000256" key="5">
    <source>
        <dbReference type="ARBA" id="ARBA00023136"/>
    </source>
</evidence>
<evidence type="ECO:0000256" key="3">
    <source>
        <dbReference type="ARBA" id="ARBA00022692"/>
    </source>
</evidence>
<keyword evidence="7" id="KW-0732">Signal</keyword>
<proteinExistence type="predicted"/>
<keyword evidence="3 6" id="KW-0812">Transmembrane</keyword>
<reference evidence="9" key="1">
    <citation type="submission" date="2017-08" db="EMBL/GenBank/DDBJ databases">
        <authorList>
            <person name="Varghese N."/>
            <person name="Submissions S."/>
        </authorList>
    </citation>
    <scope>NUCLEOTIDE SEQUENCE [LARGE SCALE GENOMIC DNA]</scope>
    <source>
        <strain evidence="9">JC22</strain>
    </source>
</reference>
<dbReference type="AlphaFoldDB" id="A0A285RG41"/>
<protein>
    <submittedName>
        <fullName evidence="8">Flagellar protein FliO/FliZ</fullName>
    </submittedName>
</protein>
<evidence type="ECO:0000313" key="8">
    <source>
        <dbReference type="EMBL" id="SOB93076.1"/>
    </source>
</evidence>
<gene>
    <name evidence="8" type="ORF">SAMN05880501_101597</name>
</gene>
<evidence type="ECO:0000256" key="1">
    <source>
        <dbReference type="ARBA" id="ARBA00004236"/>
    </source>
</evidence>
<evidence type="ECO:0000313" key="9">
    <source>
        <dbReference type="Proteomes" id="UP000219636"/>
    </source>
</evidence>
<accession>A0A285RG41</accession>
<keyword evidence="8" id="KW-0969">Cilium</keyword>
<name>A0A285RG41_9BACL</name>
<dbReference type="InterPro" id="IPR022781">
    <property type="entry name" value="Flagellar_biosynth_FliO"/>
</dbReference>
<evidence type="ECO:0000256" key="4">
    <source>
        <dbReference type="ARBA" id="ARBA00022989"/>
    </source>
</evidence>
<feature type="chain" id="PRO_5012176711" evidence="7">
    <location>
        <begin position="31"/>
        <end position="221"/>
    </location>
</feature>
<dbReference type="Proteomes" id="UP000219636">
    <property type="component" value="Unassembled WGS sequence"/>
</dbReference>
<keyword evidence="8" id="KW-0966">Cell projection</keyword>
<dbReference type="EMBL" id="OBMQ01000001">
    <property type="protein sequence ID" value="SOB93076.1"/>
    <property type="molecule type" value="Genomic_DNA"/>
</dbReference>
<comment type="subcellular location">
    <subcellularLocation>
        <location evidence="1">Cell membrane</location>
    </subcellularLocation>
</comment>
<feature type="signal peptide" evidence="7">
    <location>
        <begin position="1"/>
        <end position="30"/>
    </location>
</feature>
<keyword evidence="9" id="KW-1185">Reference proteome</keyword>
<feature type="transmembrane region" description="Helical" evidence="6">
    <location>
        <begin position="74"/>
        <end position="93"/>
    </location>
</feature>
<keyword evidence="2" id="KW-1003">Cell membrane</keyword>
<keyword evidence="8" id="KW-0282">Flagellum</keyword>
<sequence>MYLNKFASIRFIIASLVVTLFFSPMNFVHATSNNNQMISNECLQNPSDCEDIQPAAENAQTAAVGLGMWDYVKMLFSLIFVLAILIFVLKFLNKKSNNYQQNRLVRNVGGITVGSQKSVQILHIGDKLYIVGVGEDVQLLKEIHDADEVQQLLEQYNEKQSLVNTTPYILDVFKKFNPKFSKTEKDESKTDFGEILNKKIADIKHERQNELEKWKEKERDR</sequence>